<reference evidence="2 3" key="2">
    <citation type="submission" date="2018-11" db="EMBL/GenBank/DDBJ databases">
        <authorList>
            <consortium name="Pathogen Informatics"/>
        </authorList>
    </citation>
    <scope>NUCLEOTIDE SEQUENCE [LARGE SCALE GENOMIC DNA]</scope>
    <source>
        <strain evidence="2 3">Costa Rica</strain>
    </source>
</reference>
<dbReference type="OrthoDB" id="5860066at2759"/>
<evidence type="ECO:0000313" key="2">
    <source>
        <dbReference type="EMBL" id="VDM58148.1"/>
    </source>
</evidence>
<evidence type="ECO:0000256" key="1">
    <source>
        <dbReference type="SAM" id="MobiDB-lite"/>
    </source>
</evidence>
<dbReference type="STRING" id="334426.A0A158PHM4"/>
<evidence type="ECO:0000313" key="3">
    <source>
        <dbReference type="Proteomes" id="UP000267027"/>
    </source>
</evidence>
<dbReference type="AlphaFoldDB" id="A0A158PHM4"/>
<keyword evidence="3" id="KW-1185">Reference proteome</keyword>
<dbReference type="OMA" id="KHEPRDG"/>
<organism evidence="4">
    <name type="scientific">Angiostrongylus costaricensis</name>
    <name type="common">Nematode worm</name>
    <dbReference type="NCBI Taxonomy" id="334426"/>
    <lineage>
        <taxon>Eukaryota</taxon>
        <taxon>Metazoa</taxon>
        <taxon>Ecdysozoa</taxon>
        <taxon>Nematoda</taxon>
        <taxon>Chromadorea</taxon>
        <taxon>Rhabditida</taxon>
        <taxon>Rhabditina</taxon>
        <taxon>Rhabditomorpha</taxon>
        <taxon>Strongyloidea</taxon>
        <taxon>Metastrongylidae</taxon>
        <taxon>Angiostrongylus</taxon>
    </lineage>
</organism>
<sequence length="338" mass="38967">MCAASSNIRNFWQSHTAEHQSDKKRTKPSVPEKAYGFPRWRSTDALSASLVASNNVEIPPDSTVPEERLQKMRETERIAQIDKAYMHQQVEPSRRLHKGKSLDSLTIQLNVHPWYDRRKIRQSISKESIANIAKTRERFETQGEVEPSRGLKISDACSRTTELLKKHSFDGMIPRRASSHSVKPKLQKDGIFFDDNENRSHIVSSKGFHDEPKYTLEGITDHSYSEEEQLFMLYMRQNPEIISNLGITYCSSTAQAMEELQGRRVELRFLDDKISRPRLEKRVSSLIKSEIRELQEREDELLESRKELGLPTLQLPSDALRAPNVECFGSTNAFNEFC</sequence>
<reference evidence="4" key="1">
    <citation type="submission" date="2016-04" db="UniProtKB">
        <authorList>
            <consortium name="WormBaseParasite"/>
        </authorList>
    </citation>
    <scope>IDENTIFICATION</scope>
</reference>
<feature type="region of interest" description="Disordered" evidence="1">
    <location>
        <begin position="1"/>
        <end position="36"/>
    </location>
</feature>
<dbReference type="WBParaSite" id="ACOC_0000656201-mRNA-1">
    <property type="protein sequence ID" value="ACOC_0000656201-mRNA-1"/>
    <property type="gene ID" value="ACOC_0000656201"/>
</dbReference>
<feature type="compositionally biased region" description="Polar residues" evidence="1">
    <location>
        <begin position="1"/>
        <end position="15"/>
    </location>
</feature>
<evidence type="ECO:0000313" key="4">
    <source>
        <dbReference type="WBParaSite" id="ACOC_0000656201-mRNA-1"/>
    </source>
</evidence>
<accession>A0A158PHM4</accession>
<gene>
    <name evidence="2" type="ORF">ACOC_LOCUS6563</name>
</gene>
<dbReference type="Proteomes" id="UP000267027">
    <property type="component" value="Unassembled WGS sequence"/>
</dbReference>
<dbReference type="EMBL" id="UYYA01003956">
    <property type="protein sequence ID" value="VDM58148.1"/>
    <property type="molecule type" value="Genomic_DNA"/>
</dbReference>
<name>A0A158PHM4_ANGCS</name>
<protein>
    <submittedName>
        <fullName evidence="4">Enkurin domain-containing protein</fullName>
    </submittedName>
</protein>
<proteinExistence type="predicted"/>